<protein>
    <recommendedName>
        <fullName evidence="3">histidine kinase</fullName>
        <ecNumber evidence="3">2.7.13.3</ecNumber>
    </recommendedName>
</protein>
<reference evidence="16" key="1">
    <citation type="journal article" date="2019" name="Int. J. Syst. Evol. Microbiol.">
        <title>The Global Catalogue of Microorganisms (GCM) 10K type strain sequencing project: providing services to taxonomists for standard genome sequencing and annotation.</title>
        <authorList>
            <consortium name="The Broad Institute Genomics Platform"/>
            <consortium name="The Broad Institute Genome Sequencing Center for Infectious Disease"/>
            <person name="Wu L."/>
            <person name="Ma J."/>
        </authorList>
    </citation>
    <scope>NUCLEOTIDE SEQUENCE [LARGE SCALE GENOMIC DNA]</scope>
    <source>
        <strain evidence="16">JCM 3325</strain>
    </source>
</reference>
<dbReference type="SMART" id="SM00387">
    <property type="entry name" value="HATPase_c"/>
    <property type="match status" value="1"/>
</dbReference>
<dbReference type="InterPro" id="IPR003660">
    <property type="entry name" value="HAMP_dom"/>
</dbReference>
<evidence type="ECO:0000256" key="10">
    <source>
        <dbReference type="ARBA" id="ARBA00023136"/>
    </source>
</evidence>
<name>A0ABP5XIM0_9ACTN</name>
<keyword evidence="5" id="KW-0808">Transferase</keyword>
<dbReference type="SUPFAM" id="SSF55874">
    <property type="entry name" value="ATPase domain of HSP90 chaperone/DNA topoisomerase II/histidine kinase"/>
    <property type="match status" value="1"/>
</dbReference>
<dbReference type="EMBL" id="BAAARW010000046">
    <property type="protein sequence ID" value="GAA2457054.1"/>
    <property type="molecule type" value="Genomic_DNA"/>
</dbReference>
<evidence type="ECO:0000256" key="3">
    <source>
        <dbReference type="ARBA" id="ARBA00012438"/>
    </source>
</evidence>
<keyword evidence="16" id="KW-1185">Reference proteome</keyword>
<dbReference type="RefSeq" id="WP_344598032.1">
    <property type="nucleotide sequence ID" value="NZ_BAAARW010000046.1"/>
</dbReference>
<comment type="caution">
    <text evidence="15">The sequence shown here is derived from an EMBL/GenBank/DDBJ whole genome shotgun (WGS) entry which is preliminary data.</text>
</comment>
<keyword evidence="8 12" id="KW-1133">Transmembrane helix</keyword>
<feature type="domain" description="HAMP" evidence="14">
    <location>
        <begin position="42"/>
        <end position="96"/>
    </location>
</feature>
<dbReference type="InterPro" id="IPR005467">
    <property type="entry name" value="His_kinase_dom"/>
</dbReference>
<dbReference type="Pfam" id="PF00512">
    <property type="entry name" value="HisKA"/>
    <property type="match status" value="1"/>
</dbReference>
<dbReference type="InterPro" id="IPR036097">
    <property type="entry name" value="HisK_dim/P_sf"/>
</dbReference>
<sequence>MWVPGNAPLAQSPVQVVAFGGLVVLVVLLAGIMLWVNRRRAARVVRPLREFDRGLARLNAAADPGRRMPEPAAGGEIARLCRTVNATLDRLERATELQRRFAADASHELRTPITGLRTRIEVALADPDDTDLVGTLRDALRDAERLHLIVDDLLALTRLDSGPTPDHTPLDLTALVRDQLAGRSARVAVRAELQDGVRVEVNRPQMCRVLVNLFSNADRYATGTVEVRLRTDENDAVLEVSDDGPGIAHGDRERIFERFARVDSARSRDSGGSGLGLAVARDIVLAHGGRLYVGPSEHGARLVLRLPLYEAHQNSESPERRPVRGKHRPPPSALLRGARGRAPFV</sequence>
<evidence type="ECO:0000256" key="4">
    <source>
        <dbReference type="ARBA" id="ARBA00022553"/>
    </source>
</evidence>
<evidence type="ECO:0000256" key="9">
    <source>
        <dbReference type="ARBA" id="ARBA00023012"/>
    </source>
</evidence>
<evidence type="ECO:0000313" key="15">
    <source>
        <dbReference type="EMBL" id="GAA2457054.1"/>
    </source>
</evidence>
<evidence type="ECO:0000256" key="2">
    <source>
        <dbReference type="ARBA" id="ARBA00004236"/>
    </source>
</evidence>
<evidence type="ECO:0000259" key="14">
    <source>
        <dbReference type="PROSITE" id="PS50885"/>
    </source>
</evidence>
<dbReference type="InterPro" id="IPR050428">
    <property type="entry name" value="TCS_sensor_his_kinase"/>
</dbReference>
<dbReference type="InterPro" id="IPR003594">
    <property type="entry name" value="HATPase_dom"/>
</dbReference>
<dbReference type="CDD" id="cd00075">
    <property type="entry name" value="HATPase"/>
    <property type="match status" value="1"/>
</dbReference>
<keyword evidence="6 12" id="KW-0812">Transmembrane</keyword>
<dbReference type="InterPro" id="IPR004358">
    <property type="entry name" value="Sig_transdc_His_kin-like_C"/>
</dbReference>
<evidence type="ECO:0000259" key="13">
    <source>
        <dbReference type="PROSITE" id="PS50109"/>
    </source>
</evidence>
<keyword evidence="4" id="KW-0597">Phosphoprotein</keyword>
<accession>A0ABP5XIM0</accession>
<evidence type="ECO:0000256" key="1">
    <source>
        <dbReference type="ARBA" id="ARBA00000085"/>
    </source>
</evidence>
<evidence type="ECO:0000256" key="11">
    <source>
        <dbReference type="SAM" id="MobiDB-lite"/>
    </source>
</evidence>
<dbReference type="CDD" id="cd00082">
    <property type="entry name" value="HisKA"/>
    <property type="match status" value="1"/>
</dbReference>
<dbReference type="SMART" id="SM00304">
    <property type="entry name" value="HAMP"/>
    <property type="match status" value="1"/>
</dbReference>
<dbReference type="PRINTS" id="PR00344">
    <property type="entry name" value="BCTRLSENSOR"/>
</dbReference>
<comment type="subcellular location">
    <subcellularLocation>
        <location evidence="2">Cell membrane</location>
    </subcellularLocation>
</comment>
<dbReference type="Pfam" id="PF02518">
    <property type="entry name" value="HATPase_c"/>
    <property type="match status" value="1"/>
</dbReference>
<evidence type="ECO:0000256" key="7">
    <source>
        <dbReference type="ARBA" id="ARBA00022777"/>
    </source>
</evidence>
<dbReference type="PANTHER" id="PTHR45436:SF5">
    <property type="entry name" value="SENSOR HISTIDINE KINASE TRCS"/>
    <property type="match status" value="1"/>
</dbReference>
<keyword evidence="10 12" id="KW-0472">Membrane</keyword>
<proteinExistence type="predicted"/>
<evidence type="ECO:0000256" key="12">
    <source>
        <dbReference type="SAM" id="Phobius"/>
    </source>
</evidence>
<evidence type="ECO:0000256" key="8">
    <source>
        <dbReference type="ARBA" id="ARBA00022989"/>
    </source>
</evidence>
<comment type="catalytic activity">
    <reaction evidence="1">
        <text>ATP + protein L-histidine = ADP + protein N-phospho-L-histidine.</text>
        <dbReference type="EC" id="2.7.13.3"/>
    </reaction>
</comment>
<dbReference type="SMART" id="SM00388">
    <property type="entry name" value="HisKA"/>
    <property type="match status" value="1"/>
</dbReference>
<feature type="transmembrane region" description="Helical" evidence="12">
    <location>
        <begin position="16"/>
        <end position="36"/>
    </location>
</feature>
<dbReference type="Gene3D" id="1.10.287.130">
    <property type="match status" value="1"/>
</dbReference>
<evidence type="ECO:0000313" key="16">
    <source>
        <dbReference type="Proteomes" id="UP001501231"/>
    </source>
</evidence>
<dbReference type="InterPro" id="IPR036890">
    <property type="entry name" value="HATPase_C_sf"/>
</dbReference>
<dbReference type="Gene3D" id="3.30.565.10">
    <property type="entry name" value="Histidine kinase-like ATPase, C-terminal domain"/>
    <property type="match status" value="1"/>
</dbReference>
<dbReference type="SUPFAM" id="SSF47384">
    <property type="entry name" value="Homodimeric domain of signal transducing histidine kinase"/>
    <property type="match status" value="1"/>
</dbReference>
<dbReference type="Proteomes" id="UP001501231">
    <property type="component" value="Unassembled WGS sequence"/>
</dbReference>
<gene>
    <name evidence="15" type="ORF">GCM10010191_90810</name>
</gene>
<dbReference type="PROSITE" id="PS50885">
    <property type="entry name" value="HAMP"/>
    <property type="match status" value="1"/>
</dbReference>
<dbReference type="EC" id="2.7.13.3" evidence="3"/>
<evidence type="ECO:0000256" key="5">
    <source>
        <dbReference type="ARBA" id="ARBA00022679"/>
    </source>
</evidence>
<dbReference type="PROSITE" id="PS50109">
    <property type="entry name" value="HIS_KIN"/>
    <property type="match status" value="1"/>
</dbReference>
<organism evidence="15 16">
    <name type="scientific">Actinomadura vinacea</name>
    <dbReference type="NCBI Taxonomy" id="115336"/>
    <lineage>
        <taxon>Bacteria</taxon>
        <taxon>Bacillati</taxon>
        <taxon>Actinomycetota</taxon>
        <taxon>Actinomycetes</taxon>
        <taxon>Streptosporangiales</taxon>
        <taxon>Thermomonosporaceae</taxon>
        <taxon>Actinomadura</taxon>
    </lineage>
</organism>
<keyword evidence="7" id="KW-0418">Kinase</keyword>
<dbReference type="InterPro" id="IPR003661">
    <property type="entry name" value="HisK_dim/P_dom"/>
</dbReference>
<dbReference type="PANTHER" id="PTHR45436">
    <property type="entry name" value="SENSOR HISTIDINE KINASE YKOH"/>
    <property type="match status" value="1"/>
</dbReference>
<keyword evidence="9" id="KW-0902">Two-component regulatory system</keyword>
<feature type="domain" description="Histidine kinase" evidence="13">
    <location>
        <begin position="104"/>
        <end position="310"/>
    </location>
</feature>
<feature type="region of interest" description="Disordered" evidence="11">
    <location>
        <begin position="313"/>
        <end position="345"/>
    </location>
</feature>
<evidence type="ECO:0000256" key="6">
    <source>
        <dbReference type="ARBA" id="ARBA00022692"/>
    </source>
</evidence>